<protein>
    <submittedName>
        <fullName evidence="2">Uncharacterized protein</fullName>
    </submittedName>
</protein>
<reference evidence="2 3" key="1">
    <citation type="submission" date="2018-09" db="EMBL/GenBank/DDBJ databases">
        <title>Phylogeny of the Shewanellaceae, and recommendation for two new genera, Pseudoshewanella and Parashewanella.</title>
        <authorList>
            <person name="Wang G."/>
        </authorList>
    </citation>
    <scope>NUCLEOTIDE SEQUENCE [LARGE SCALE GENOMIC DNA]</scope>
    <source>
        <strain evidence="2 3">KCTC 22492</strain>
    </source>
</reference>
<feature type="compositionally biased region" description="Polar residues" evidence="1">
    <location>
        <begin position="14"/>
        <end position="25"/>
    </location>
</feature>
<name>A0A3A6T6H8_9GAMM</name>
<gene>
    <name evidence="2" type="ORF">D5R81_17415</name>
</gene>
<comment type="caution">
    <text evidence="2">The sequence shown here is derived from an EMBL/GenBank/DDBJ whole genome shotgun (WGS) entry which is preliminary data.</text>
</comment>
<organism evidence="2 3">
    <name type="scientific">Parashewanella spongiae</name>
    <dbReference type="NCBI Taxonomy" id="342950"/>
    <lineage>
        <taxon>Bacteria</taxon>
        <taxon>Pseudomonadati</taxon>
        <taxon>Pseudomonadota</taxon>
        <taxon>Gammaproteobacteria</taxon>
        <taxon>Alteromonadales</taxon>
        <taxon>Shewanellaceae</taxon>
        <taxon>Parashewanella</taxon>
    </lineage>
</organism>
<dbReference type="EMBL" id="QYYH01000154">
    <property type="protein sequence ID" value="RJY06753.1"/>
    <property type="molecule type" value="Genomic_DNA"/>
</dbReference>
<proteinExistence type="predicted"/>
<feature type="region of interest" description="Disordered" evidence="1">
    <location>
        <begin position="1309"/>
        <end position="1328"/>
    </location>
</feature>
<evidence type="ECO:0000313" key="3">
    <source>
        <dbReference type="Proteomes" id="UP000273022"/>
    </source>
</evidence>
<feature type="region of interest" description="Disordered" evidence="1">
    <location>
        <begin position="1"/>
        <end position="46"/>
    </location>
</feature>
<accession>A0A3A6T6H8</accession>
<dbReference type="Proteomes" id="UP000273022">
    <property type="component" value="Unassembled WGS sequence"/>
</dbReference>
<keyword evidence="3" id="KW-1185">Reference proteome</keyword>
<dbReference type="RefSeq" id="WP_121854891.1">
    <property type="nucleotide sequence ID" value="NZ_CP037952.1"/>
</dbReference>
<evidence type="ECO:0000256" key="1">
    <source>
        <dbReference type="SAM" id="MobiDB-lite"/>
    </source>
</evidence>
<sequence length="1456" mass="162690">MALTSTSNATSSSMCDSLSISNNAKKTNRKRVSTNNKGNPAPKKLHITTPASKCYLVSKDYQLPEELQLAMNSRGIQVKSAFTKLLSKVEVESETQRAQYSNKLNFFFINIADTKVKDTGFFTSIVNERTIKKFFNFSDEHVVLAAKTQPMKTFSSIFHKCGLPDVSTIKNFNRLLKRLQLQEGDTLNIPLLKSLSSIFNGRGLPSEVEIARFNKLLTLPQLQEGGKLSLPRLKSLSSIYSGRGLPDEASTTRFIELLELPQLQRSGKLSLSLFKSLSSILNGCGLPDETAMRRFIDLLELPQLQEGGTLSLPRFKPLSSMFNGRGLPDEVEMVRFIKLLKLPQLQEDDRLNLPLFKSLSSLFNGRGLPDEVEIVRFIKLLELPQLQEGGRLSLPLFKSLSSIFSGRGLLDEVEMAHFIELLELPQLQEGGRLNLPLFKSLSSMFSRCGQPDEAAMMRFIKLLELPQLQEGGRLSLPLFKSLSSIFSGRGLPDEVEMAHFIKLLELPQLQEGGRLSLPLFKSLSSIFDGRGLPDEKAMVRFLKLLELPQLQEGGRLSLPRLKSLSSIFHGHGLPDAKVMTRFIYLLQLPQLQEAGRLNLPLLKSLSSIFNGCGLPDETAMRRFIELLELPQLQEGGRLNLPLLKSLSSIFDGRGLPDEVALKRFIELLQLPQLQEGGKLNLPVFKSLSSIFHCCGLPNKATMTRFIELLKLPQLQEDGTLNLPLYRLLLVKVMSRPDDADGWFCLLENPALQQNGRIHLISLACVFSIFPLPPKQGEVTHLLSLLSIDGQPDDQLLQLCIQEWKQSSLKAVEKAFSCSPVAKLLTHFCDNDDELTSLKALALAIKGEPEMLMKLRNYCSLSTKKITGLTFPCAIESHQGILSVLGKISFANGQLGLKLFFANAPCPEGNRPMSAKKVSESSRWEGLLSQPLNKTILSSALDLKRQSHESVSHYFRFCRVTRSRPTLEQWDKTLYPVVLKGVEDENVNQVQAYLIAACLLSPTPETKRLINDTNCCGVLCQVFSTANDLYQLSMSLPAKKFYTLCLAGKDYGQYLNTTGKPKVKTMNTLNFGLVTRGLVLPVKHPTTLNAVTFSVSSDSMNTDKGVTLCIDTLAKKTDCPMVLFCYWFSLSFASAPTPYHITQAQMTLLNIDEEVIELPFPQLSQSSPKSITIRNWSADELSLFIDTLSSDFPVEFADSNEQRVVSTYVTRREERLSQKQTSTATINTEVEQESWLNLGIIEKCVQKGLPLNQKVRRNLVYYADSLSTPTVKALVEKYSLADIPSELRERLSSSVQYQNIPLVSWHHDSATTSDTAQEHEPMETSVSQDGEEEAILSLMDGDDFLNTPSVSKDNQPVQLSEFDEEWARSLFVDLPPEANPNPILDKPQLGAEDVEVLLARIEEFTLSELTIMLSKISSDVDSRLVKQLDNAYDIQQKTISLKNVANHEDELSVMDCL</sequence>
<feature type="compositionally biased region" description="Low complexity" evidence="1">
    <location>
        <begin position="1"/>
        <end position="13"/>
    </location>
</feature>
<evidence type="ECO:0000313" key="2">
    <source>
        <dbReference type="EMBL" id="RJY06753.1"/>
    </source>
</evidence>